<protein>
    <submittedName>
        <fullName evidence="1">Phage tail tube protein</fullName>
    </submittedName>
</protein>
<accession>A0ABV8EYP4</accession>
<dbReference type="NCBIfam" id="NF047353">
    <property type="entry name" value="tube_lmo2291"/>
    <property type="match status" value="1"/>
</dbReference>
<evidence type="ECO:0000313" key="2">
    <source>
        <dbReference type="Proteomes" id="UP001595698"/>
    </source>
</evidence>
<comment type="caution">
    <text evidence="1">The sequence shown here is derived from an EMBL/GenBank/DDBJ whole genome shotgun (WGS) entry which is preliminary data.</text>
</comment>
<evidence type="ECO:0000313" key="1">
    <source>
        <dbReference type="EMBL" id="MFC3980167.1"/>
    </source>
</evidence>
<name>A0ABV8EYP4_9ACTN</name>
<dbReference type="RefSeq" id="WP_386189120.1">
    <property type="nucleotide sequence ID" value="NZ_JBHSBC010000008.1"/>
</dbReference>
<keyword evidence="2" id="KW-1185">Reference proteome</keyword>
<sequence length="156" mass="16491">MATQSLLASAWALEVNTGTSGAPTWTRVKGMTSFKETIESTVEDDSDFDSNGWGSDQVTQRKWKLECEGKRKRDAASPSSFVADPGQQAILDAGNLVGVGSNIEIRYYRRDGAPDAWQGLVSVQYGGGGGPTTGLEPFNFTLGGQGARTAITNPAA</sequence>
<organism evidence="1 2">
    <name type="scientific">Streptosporangium jomthongense</name>
    <dbReference type="NCBI Taxonomy" id="1193683"/>
    <lineage>
        <taxon>Bacteria</taxon>
        <taxon>Bacillati</taxon>
        <taxon>Actinomycetota</taxon>
        <taxon>Actinomycetes</taxon>
        <taxon>Streptosporangiales</taxon>
        <taxon>Streptosporangiaceae</taxon>
        <taxon>Streptosporangium</taxon>
    </lineage>
</organism>
<gene>
    <name evidence="1" type="ORF">ACFOYY_08560</name>
</gene>
<dbReference type="EMBL" id="JBHSBC010000008">
    <property type="protein sequence ID" value="MFC3980167.1"/>
    <property type="molecule type" value="Genomic_DNA"/>
</dbReference>
<proteinExistence type="predicted"/>
<dbReference type="Proteomes" id="UP001595698">
    <property type="component" value="Unassembled WGS sequence"/>
</dbReference>
<reference evidence="2" key="1">
    <citation type="journal article" date="2019" name="Int. J. Syst. Evol. Microbiol.">
        <title>The Global Catalogue of Microorganisms (GCM) 10K type strain sequencing project: providing services to taxonomists for standard genome sequencing and annotation.</title>
        <authorList>
            <consortium name="The Broad Institute Genomics Platform"/>
            <consortium name="The Broad Institute Genome Sequencing Center for Infectious Disease"/>
            <person name="Wu L."/>
            <person name="Ma J."/>
        </authorList>
    </citation>
    <scope>NUCLEOTIDE SEQUENCE [LARGE SCALE GENOMIC DNA]</scope>
    <source>
        <strain evidence="2">TBRC 7912</strain>
    </source>
</reference>